<evidence type="ECO:0000256" key="3">
    <source>
        <dbReference type="ARBA" id="ARBA00022741"/>
    </source>
</evidence>
<keyword evidence="8" id="KW-1185">Reference proteome</keyword>
<evidence type="ECO:0000313" key="7">
    <source>
        <dbReference type="EMBL" id="NYE48813.1"/>
    </source>
</evidence>
<dbReference type="GO" id="GO:0055085">
    <property type="term" value="P:transmembrane transport"/>
    <property type="evidence" value="ECO:0007669"/>
    <property type="project" value="UniProtKB-ARBA"/>
</dbReference>
<comment type="caution">
    <text evidence="7">The sequence shown here is derived from an EMBL/GenBank/DDBJ whole genome shotgun (WGS) entry which is preliminary data.</text>
</comment>
<comment type="similarity">
    <text evidence="1">Belongs to the ABC transporter superfamily.</text>
</comment>
<evidence type="ECO:0000256" key="1">
    <source>
        <dbReference type="ARBA" id="ARBA00005417"/>
    </source>
</evidence>
<evidence type="ECO:0000259" key="6">
    <source>
        <dbReference type="PROSITE" id="PS50893"/>
    </source>
</evidence>
<reference evidence="7 8" key="1">
    <citation type="submission" date="2020-07" db="EMBL/GenBank/DDBJ databases">
        <title>Sequencing the genomes of 1000 actinobacteria strains.</title>
        <authorList>
            <person name="Klenk H.-P."/>
        </authorList>
    </citation>
    <scope>NUCLEOTIDE SEQUENCE [LARGE SCALE GENOMIC DNA]</scope>
    <source>
        <strain evidence="7 8">CXB654</strain>
    </source>
</reference>
<dbReference type="EMBL" id="JACCCC010000001">
    <property type="protein sequence ID" value="NYE48813.1"/>
    <property type="molecule type" value="Genomic_DNA"/>
</dbReference>
<dbReference type="PANTHER" id="PTHR43776:SF7">
    <property type="entry name" value="D,D-DIPEPTIDE TRANSPORT ATP-BINDING PROTEIN DDPF-RELATED"/>
    <property type="match status" value="1"/>
</dbReference>
<sequence>MLEVRDLTVRFGRTVAVDRADLTLPDGPSALGLIGESGSGKTTLGRAVLRLTGASGGSVRFDGEDVFAMRRLRPYRRAVQVVLQDPEGALSPRMRVGPAIAEVLRAHRLVPRRGERARVLELLADVDLGAEYAERYPHQLSGGQRQRVAIARALAVRPRVLVLDEPTSALDVTVQARVLELFERLRAQHDLAYLLISHDLAVVERLCERTAVMRGGRIIEEGPTRQVLHDPRDPYTRRLRDAVPRLAGPRP</sequence>
<dbReference type="SUPFAM" id="SSF52540">
    <property type="entry name" value="P-loop containing nucleoside triphosphate hydrolases"/>
    <property type="match status" value="1"/>
</dbReference>
<evidence type="ECO:0000313" key="8">
    <source>
        <dbReference type="Proteomes" id="UP000589036"/>
    </source>
</evidence>
<gene>
    <name evidence="7" type="ORF">HDA32_003933</name>
</gene>
<dbReference type="PANTHER" id="PTHR43776">
    <property type="entry name" value="TRANSPORT ATP-BINDING PROTEIN"/>
    <property type="match status" value="1"/>
</dbReference>
<proteinExistence type="inferred from homology"/>
<protein>
    <submittedName>
        <fullName evidence="7">ABC-type glutathione transport system ATPase component</fullName>
    </submittedName>
</protein>
<dbReference type="InterPro" id="IPR003593">
    <property type="entry name" value="AAA+_ATPase"/>
</dbReference>
<dbReference type="PROSITE" id="PS50893">
    <property type="entry name" value="ABC_TRANSPORTER_2"/>
    <property type="match status" value="1"/>
</dbReference>
<feature type="region of interest" description="Disordered" evidence="5">
    <location>
        <begin position="227"/>
        <end position="251"/>
    </location>
</feature>
<evidence type="ECO:0000256" key="4">
    <source>
        <dbReference type="ARBA" id="ARBA00022840"/>
    </source>
</evidence>
<evidence type="ECO:0000256" key="5">
    <source>
        <dbReference type="SAM" id="MobiDB-lite"/>
    </source>
</evidence>
<dbReference type="SMART" id="SM00382">
    <property type="entry name" value="AAA"/>
    <property type="match status" value="1"/>
</dbReference>
<dbReference type="AlphaFoldDB" id="A0A852U1F4"/>
<keyword evidence="3" id="KW-0547">Nucleotide-binding</keyword>
<keyword evidence="4" id="KW-0067">ATP-binding</keyword>
<dbReference type="InterPro" id="IPR050319">
    <property type="entry name" value="ABC_transp_ATP-bind"/>
</dbReference>
<keyword evidence="2" id="KW-0813">Transport</keyword>
<dbReference type="Gene3D" id="3.40.50.300">
    <property type="entry name" value="P-loop containing nucleotide triphosphate hydrolases"/>
    <property type="match status" value="1"/>
</dbReference>
<dbReference type="GO" id="GO:0016887">
    <property type="term" value="F:ATP hydrolysis activity"/>
    <property type="evidence" value="ECO:0007669"/>
    <property type="project" value="InterPro"/>
</dbReference>
<organism evidence="7 8">
    <name type="scientific">Spinactinospora alkalitolerans</name>
    <dbReference type="NCBI Taxonomy" id="687207"/>
    <lineage>
        <taxon>Bacteria</taxon>
        <taxon>Bacillati</taxon>
        <taxon>Actinomycetota</taxon>
        <taxon>Actinomycetes</taxon>
        <taxon>Streptosporangiales</taxon>
        <taxon>Nocardiopsidaceae</taxon>
        <taxon>Spinactinospora</taxon>
    </lineage>
</organism>
<dbReference type="InterPro" id="IPR027417">
    <property type="entry name" value="P-loop_NTPase"/>
</dbReference>
<dbReference type="GO" id="GO:0005524">
    <property type="term" value="F:ATP binding"/>
    <property type="evidence" value="ECO:0007669"/>
    <property type="project" value="UniProtKB-KW"/>
</dbReference>
<dbReference type="InterPro" id="IPR017871">
    <property type="entry name" value="ABC_transporter-like_CS"/>
</dbReference>
<dbReference type="InterPro" id="IPR003439">
    <property type="entry name" value="ABC_transporter-like_ATP-bd"/>
</dbReference>
<dbReference type="Proteomes" id="UP000589036">
    <property type="component" value="Unassembled WGS sequence"/>
</dbReference>
<dbReference type="Pfam" id="PF00005">
    <property type="entry name" value="ABC_tran"/>
    <property type="match status" value="1"/>
</dbReference>
<feature type="compositionally biased region" description="Basic and acidic residues" evidence="5">
    <location>
        <begin position="227"/>
        <end position="243"/>
    </location>
</feature>
<feature type="domain" description="ABC transporter" evidence="6">
    <location>
        <begin position="2"/>
        <end position="240"/>
    </location>
</feature>
<name>A0A852U1F4_9ACTN</name>
<dbReference type="RefSeq" id="WP_179644579.1">
    <property type="nucleotide sequence ID" value="NZ_BAAAYY010000010.1"/>
</dbReference>
<dbReference type="PROSITE" id="PS00211">
    <property type="entry name" value="ABC_TRANSPORTER_1"/>
    <property type="match status" value="1"/>
</dbReference>
<accession>A0A852U1F4</accession>
<dbReference type="CDD" id="cd03257">
    <property type="entry name" value="ABC_NikE_OppD_transporters"/>
    <property type="match status" value="1"/>
</dbReference>
<evidence type="ECO:0000256" key="2">
    <source>
        <dbReference type="ARBA" id="ARBA00022448"/>
    </source>
</evidence>